<keyword evidence="8" id="KW-1185">Reference proteome</keyword>
<dbReference type="Pfam" id="PF01679">
    <property type="entry name" value="Pmp3"/>
    <property type="match status" value="1"/>
</dbReference>
<accession>A0A9W4TX45</accession>
<evidence type="ECO:0000313" key="8">
    <source>
        <dbReference type="Proteomes" id="UP001152885"/>
    </source>
</evidence>
<gene>
    <name evidence="7" type="ORF">CANVERA_P4523</name>
</gene>
<comment type="similarity">
    <text evidence="2">Belongs to the UPF0057 (PMP3) family.</text>
</comment>
<proteinExistence type="inferred from homology"/>
<evidence type="ECO:0000313" key="7">
    <source>
        <dbReference type="EMBL" id="CAI5760011.1"/>
    </source>
</evidence>
<dbReference type="PANTHER" id="PTHR21659:SF112">
    <property type="entry name" value="PROTEIN SNA2-RELATED"/>
    <property type="match status" value="1"/>
</dbReference>
<evidence type="ECO:0000256" key="6">
    <source>
        <dbReference type="SAM" id="Phobius"/>
    </source>
</evidence>
<dbReference type="GO" id="GO:0016020">
    <property type="term" value="C:membrane"/>
    <property type="evidence" value="ECO:0007669"/>
    <property type="project" value="UniProtKB-SubCell"/>
</dbReference>
<comment type="caution">
    <text evidence="7">The sequence shown here is derived from an EMBL/GenBank/DDBJ whole genome shotgun (WGS) entry which is preliminary data.</text>
</comment>
<sequence length="81" mass="9385">MDGHDWFMVFLGFFFPPIPVLIKRGFCSADFWINIVLLLLGFFPAILHCYYIISIYPYRPTYAELGGDVHNNRTEDYGATS</sequence>
<dbReference type="OrthoDB" id="2802411at2759"/>
<feature type="transmembrane region" description="Helical" evidence="6">
    <location>
        <begin position="6"/>
        <end position="22"/>
    </location>
</feature>
<dbReference type="AlphaFoldDB" id="A0A9W4TX45"/>
<evidence type="ECO:0000256" key="4">
    <source>
        <dbReference type="ARBA" id="ARBA00022989"/>
    </source>
</evidence>
<dbReference type="InterPro" id="IPR000612">
    <property type="entry name" value="PMP3"/>
</dbReference>
<keyword evidence="3 6" id="KW-0812">Transmembrane</keyword>
<evidence type="ECO:0000256" key="2">
    <source>
        <dbReference type="ARBA" id="ARBA00009530"/>
    </source>
</evidence>
<dbReference type="PANTHER" id="PTHR21659">
    <property type="entry name" value="HYDROPHOBIC PROTEIN RCI2 LOW TEMPERATURE AND SALT RESPONSIVE PROTEIN LTI6 -RELATED"/>
    <property type="match status" value="1"/>
</dbReference>
<feature type="transmembrane region" description="Helical" evidence="6">
    <location>
        <begin position="31"/>
        <end position="53"/>
    </location>
</feature>
<evidence type="ECO:0008006" key="9">
    <source>
        <dbReference type="Google" id="ProtNLM"/>
    </source>
</evidence>
<dbReference type="EMBL" id="CANTUO010000005">
    <property type="protein sequence ID" value="CAI5760011.1"/>
    <property type="molecule type" value="Genomic_DNA"/>
</dbReference>
<protein>
    <recommendedName>
        <fullName evidence="9">Plasma membrane proteolipid 3</fullName>
    </recommendedName>
</protein>
<keyword evidence="5 6" id="KW-0472">Membrane</keyword>
<name>A0A9W4TX45_9ASCO</name>
<reference evidence="7" key="1">
    <citation type="submission" date="2022-12" db="EMBL/GenBank/DDBJ databases">
        <authorList>
            <person name="Brejova B."/>
        </authorList>
    </citation>
    <scope>NUCLEOTIDE SEQUENCE</scope>
</reference>
<evidence type="ECO:0000256" key="5">
    <source>
        <dbReference type="ARBA" id="ARBA00023136"/>
    </source>
</evidence>
<evidence type="ECO:0000256" key="3">
    <source>
        <dbReference type="ARBA" id="ARBA00022692"/>
    </source>
</evidence>
<dbReference type="Proteomes" id="UP001152885">
    <property type="component" value="Unassembled WGS sequence"/>
</dbReference>
<organism evidence="7 8">
    <name type="scientific">Candida verbasci</name>
    <dbReference type="NCBI Taxonomy" id="1227364"/>
    <lineage>
        <taxon>Eukaryota</taxon>
        <taxon>Fungi</taxon>
        <taxon>Dikarya</taxon>
        <taxon>Ascomycota</taxon>
        <taxon>Saccharomycotina</taxon>
        <taxon>Pichiomycetes</taxon>
        <taxon>Debaryomycetaceae</taxon>
        <taxon>Candida/Lodderomyces clade</taxon>
        <taxon>Candida</taxon>
    </lineage>
</organism>
<evidence type="ECO:0000256" key="1">
    <source>
        <dbReference type="ARBA" id="ARBA00004370"/>
    </source>
</evidence>
<keyword evidence="4 6" id="KW-1133">Transmembrane helix</keyword>
<comment type="subcellular location">
    <subcellularLocation>
        <location evidence="1">Membrane</location>
    </subcellularLocation>
</comment>